<organism evidence="8 9">
    <name type="scientific">Pectobacterium carotovorum</name>
    <name type="common">Erwinia carotovora</name>
    <dbReference type="NCBI Taxonomy" id="554"/>
    <lineage>
        <taxon>Bacteria</taxon>
        <taxon>Pseudomonadati</taxon>
        <taxon>Pseudomonadota</taxon>
        <taxon>Gammaproteobacteria</taxon>
        <taxon>Enterobacterales</taxon>
        <taxon>Pectobacteriaceae</taxon>
        <taxon>Pectobacterium</taxon>
    </lineage>
</organism>
<comment type="caution">
    <text evidence="8">The sequence shown here is derived from an EMBL/GenBank/DDBJ whole genome shotgun (WGS) entry which is preliminary data.</text>
</comment>
<dbReference type="Proteomes" id="UP000283655">
    <property type="component" value="Unassembled WGS sequence"/>
</dbReference>
<evidence type="ECO:0000313" key="9">
    <source>
        <dbReference type="Proteomes" id="UP000283655"/>
    </source>
</evidence>
<feature type="transmembrane region" description="Helical" evidence="6">
    <location>
        <begin position="209"/>
        <end position="229"/>
    </location>
</feature>
<name>A0A419AXN9_PECCA</name>
<gene>
    <name evidence="8" type="ORF">D5071_08310</name>
</gene>
<comment type="similarity">
    <text evidence="2 6">Belongs to the 4-toluene sulfonate uptake permease (TSUP) (TC 2.A.102) family.</text>
</comment>
<comment type="subcellular location">
    <subcellularLocation>
        <location evidence="6">Cell membrane</location>
        <topology evidence="6">Multi-pass membrane protein</topology>
    </subcellularLocation>
    <subcellularLocation>
        <location evidence="1">Membrane</location>
        <topology evidence="1">Multi-pass membrane protein</topology>
    </subcellularLocation>
</comment>
<evidence type="ECO:0000256" key="1">
    <source>
        <dbReference type="ARBA" id="ARBA00004141"/>
    </source>
</evidence>
<keyword evidence="5 6" id="KW-0472">Membrane</keyword>
<keyword evidence="6" id="KW-1003">Cell membrane</keyword>
<dbReference type="RefSeq" id="WP_119873416.1">
    <property type="nucleotide sequence ID" value="NZ_QZDH01000015.1"/>
</dbReference>
<evidence type="ECO:0000256" key="7">
    <source>
        <dbReference type="SAM" id="SignalP"/>
    </source>
</evidence>
<dbReference type="Pfam" id="PF01925">
    <property type="entry name" value="TauE"/>
    <property type="match status" value="1"/>
</dbReference>
<sequence length="267" mass="29142">MIITWGLGASLALLAACTSAIAATTGVGGVLLLSALYMLLPDPRLVIPMHACVSLVSNATRLIAYWRFIDVGIWARYMIGAMPGVAVSTFILYRLFSDYDAISPYFMIIIGIVVWWSTYSGSKRSEVDRSPTVNFYAVGAFSAPVSMLFGANGAVLAPYFLKTDIGRQRIVATSTACQFSLHLIKIPAIYTIIYGLLSGENSSVEYDSVVLSVFSMVTASILGTLLGGKLLENMNETKFNIIYRTAMYLISSKIFIFDGLLKTPFFH</sequence>
<dbReference type="GO" id="GO:0005886">
    <property type="term" value="C:plasma membrane"/>
    <property type="evidence" value="ECO:0007669"/>
    <property type="project" value="UniProtKB-SubCell"/>
</dbReference>
<dbReference type="EMBL" id="QZDH01000015">
    <property type="protein sequence ID" value="RJL52398.1"/>
    <property type="molecule type" value="Genomic_DNA"/>
</dbReference>
<evidence type="ECO:0000256" key="2">
    <source>
        <dbReference type="ARBA" id="ARBA00009142"/>
    </source>
</evidence>
<evidence type="ECO:0000313" key="8">
    <source>
        <dbReference type="EMBL" id="RJL52398.1"/>
    </source>
</evidence>
<keyword evidence="3 6" id="KW-0812">Transmembrane</keyword>
<reference evidence="8 9" key="1">
    <citation type="submission" date="2018-09" db="EMBL/GenBank/DDBJ databases">
        <title>Phylogenetic diversity of Pectobacterium and Dickeya strains causing blackleg disease of potato in Morocco.</title>
        <authorList>
            <person name="Oulghazi S."/>
            <person name="Moumni M."/>
            <person name="Faure D."/>
        </authorList>
    </citation>
    <scope>NUCLEOTIDE SEQUENCE [LARGE SCALE GENOMIC DNA]</scope>
    <source>
        <strain evidence="8 9">S1.15.11.2D</strain>
    </source>
</reference>
<feature type="transmembrane region" description="Helical" evidence="6">
    <location>
        <begin position="133"/>
        <end position="159"/>
    </location>
</feature>
<evidence type="ECO:0000256" key="6">
    <source>
        <dbReference type="RuleBase" id="RU363041"/>
    </source>
</evidence>
<dbReference type="AlphaFoldDB" id="A0A419AXN9"/>
<dbReference type="InterPro" id="IPR002781">
    <property type="entry name" value="TM_pro_TauE-like"/>
</dbReference>
<accession>A0A419AXN9</accession>
<keyword evidence="7" id="KW-0732">Signal</keyword>
<feature type="signal peptide" evidence="7">
    <location>
        <begin position="1"/>
        <end position="22"/>
    </location>
</feature>
<feature type="transmembrane region" description="Helical" evidence="6">
    <location>
        <begin position="102"/>
        <end position="121"/>
    </location>
</feature>
<feature type="transmembrane region" description="Helical" evidence="6">
    <location>
        <begin position="77"/>
        <end position="96"/>
    </location>
</feature>
<feature type="chain" id="PRO_5018966100" description="Probable membrane transporter protein" evidence="7">
    <location>
        <begin position="23"/>
        <end position="267"/>
    </location>
</feature>
<keyword evidence="4 6" id="KW-1133">Transmembrane helix</keyword>
<evidence type="ECO:0000256" key="5">
    <source>
        <dbReference type="ARBA" id="ARBA00023136"/>
    </source>
</evidence>
<proteinExistence type="inferred from homology"/>
<protein>
    <recommendedName>
        <fullName evidence="6">Probable membrane transporter protein</fullName>
    </recommendedName>
</protein>
<feature type="transmembrane region" description="Helical" evidence="6">
    <location>
        <begin position="179"/>
        <end position="197"/>
    </location>
</feature>
<evidence type="ECO:0000256" key="4">
    <source>
        <dbReference type="ARBA" id="ARBA00022989"/>
    </source>
</evidence>
<evidence type="ECO:0000256" key="3">
    <source>
        <dbReference type="ARBA" id="ARBA00022692"/>
    </source>
</evidence>